<protein>
    <submittedName>
        <fullName evidence="1">Hydrogenase maturation factor HypD</fullName>
    </submittedName>
</protein>
<evidence type="ECO:0000313" key="1">
    <source>
        <dbReference type="EMBL" id="MDF2953895.1"/>
    </source>
</evidence>
<reference evidence="1" key="1">
    <citation type="submission" date="2022-11" db="EMBL/GenBank/DDBJ databases">
        <title>Candidatus Alkanophaga archaea from heated hydrothermal vent sediment oxidize petroleum alkanes.</title>
        <authorList>
            <person name="Zehnle H."/>
            <person name="Laso-Perez R."/>
            <person name="Lipp J."/>
            <person name="Teske A."/>
            <person name="Wegener G."/>
        </authorList>
    </citation>
    <scope>NUCLEOTIDE SEQUENCE</scope>
    <source>
        <strain evidence="1">MCA70</strain>
    </source>
</reference>
<evidence type="ECO:0000313" key="2">
    <source>
        <dbReference type="Proteomes" id="UP001144110"/>
    </source>
</evidence>
<proteinExistence type="predicted"/>
<name>A0AAE3P4Z3_9BACT</name>
<organism evidence="1 2">
    <name type="scientific">Candidatus Thermodesulfobacterium syntrophicum</name>
    <dbReference type="NCBI Taxonomy" id="3060442"/>
    <lineage>
        <taxon>Bacteria</taxon>
        <taxon>Pseudomonadati</taxon>
        <taxon>Thermodesulfobacteriota</taxon>
        <taxon>Thermodesulfobacteria</taxon>
        <taxon>Thermodesulfobacteriales</taxon>
        <taxon>Thermodesulfobacteriaceae</taxon>
        <taxon>Thermodesulfobacterium</taxon>
    </lineage>
</organism>
<comment type="caution">
    <text evidence="1">The sequence shown here is derived from an EMBL/GenBank/DDBJ whole genome shotgun (WGS) entry which is preliminary data.</text>
</comment>
<dbReference type="EMBL" id="JAPHEG010000004">
    <property type="protein sequence ID" value="MDF2953895.1"/>
    <property type="molecule type" value="Genomic_DNA"/>
</dbReference>
<accession>A0AAE3P4Z3</accession>
<dbReference type="AlphaFoldDB" id="A0AAE3P4Z3"/>
<gene>
    <name evidence="1" type="ORF">OD816_001140</name>
</gene>
<sequence length="43" mass="5194">MSYSDTINNLWNKFKDPERVKNLVDLIKKEVEKYGLHKIPLYL</sequence>
<dbReference type="Proteomes" id="UP001144110">
    <property type="component" value="Unassembled WGS sequence"/>
</dbReference>